<sequence length="655" mass="76610">MRIRYTFYVLFFAFITAIQAQQHETFGEIRPDEFEMMVYPKDSTANAVVLYERGNNYFEVINDRIQIVKEYHIKIKIFNERGYDQATISIPLRRSKKSSEKLEELKAITHNGANQTRVLSKNIFTKDIHEFATEQTFTFPNLKEGSILEYKYKLISPFIYNFKGWEFQANIPKIYSGFNAKIPGNYIYNRALIGSLKLDINEADIKKNCFHIDGYSRSADCEILTYAMKDIPAFKVAEEFMLAPSNYISRLDFELSEHRRLDGIIDRYTKSWKDVDQEFRTDKNIGRQLTKKGFFENHVPETLLSEPDKLQRAKNIYAFVQNHFSWNEEYGIYGKARVKEAFDEGRGSVSEINMSLINLLNAADIKTNLMLMSTRKSGLPKKSHPVMSDFNYCIAKLDIDGKSYLLDATDKYLVFGMLPYRALNYYGRVMDFKNDSYWHTVETENDNQHKIRLQLDFDTEDKKATGLLDITNTGYNAISTRKNIDNRTNNEYLDSIEESFEGDIRITSYEQKEEKQSDKKTSERLEFEIPNVLNGEMVYFNPFLVRFFPENPFLLEKRAYPVDFGYARKFKYLMVITIPEGYLVHELPNSKTVKLVDNLVKMNFQAQSNSKHITILFELSINSPHIIADDYENLKTVFKHVTDIQNNSLILFKKI</sequence>
<dbReference type="Gene3D" id="2.60.120.1130">
    <property type="match status" value="1"/>
</dbReference>
<evidence type="ECO:0000256" key="1">
    <source>
        <dbReference type="SAM" id="SignalP"/>
    </source>
</evidence>
<feature type="signal peptide" evidence="1">
    <location>
        <begin position="1"/>
        <end position="20"/>
    </location>
</feature>
<dbReference type="OrthoDB" id="98874at2"/>
<dbReference type="AlphaFoldDB" id="A0A7X2ZR05"/>
<protein>
    <recommendedName>
        <fullName evidence="4">DUF3857 domain-containing protein</fullName>
    </recommendedName>
</protein>
<dbReference type="EMBL" id="RCNR01000004">
    <property type="protein sequence ID" value="MUH34812.1"/>
    <property type="molecule type" value="Genomic_DNA"/>
</dbReference>
<accession>A0A7X2ZR05</accession>
<evidence type="ECO:0008006" key="4">
    <source>
        <dbReference type="Google" id="ProtNLM"/>
    </source>
</evidence>
<keyword evidence="1" id="KW-0732">Signal</keyword>
<feature type="chain" id="PRO_5030978781" description="DUF3857 domain-containing protein" evidence="1">
    <location>
        <begin position="21"/>
        <end position="655"/>
    </location>
</feature>
<comment type="caution">
    <text evidence="2">The sequence shown here is derived from an EMBL/GenBank/DDBJ whole genome shotgun (WGS) entry which is preliminary data.</text>
</comment>
<evidence type="ECO:0000313" key="3">
    <source>
        <dbReference type="Proteomes" id="UP000540519"/>
    </source>
</evidence>
<dbReference type="Proteomes" id="UP000540519">
    <property type="component" value="Unassembled WGS sequence"/>
</dbReference>
<dbReference type="RefSeq" id="WP_155598798.1">
    <property type="nucleotide sequence ID" value="NZ_RCNR01000004.1"/>
</dbReference>
<keyword evidence="3" id="KW-1185">Reference proteome</keyword>
<dbReference type="Gene3D" id="2.60.40.3140">
    <property type="match status" value="1"/>
</dbReference>
<dbReference type="Gene3D" id="3.10.620.30">
    <property type="match status" value="1"/>
</dbReference>
<name>A0A7X2ZR05_9FLAO</name>
<gene>
    <name evidence="2" type="ORF">D9O36_03065</name>
</gene>
<proteinExistence type="predicted"/>
<organism evidence="2 3">
    <name type="scientific">Zobellia amurskyensis</name>
    <dbReference type="NCBI Taxonomy" id="248905"/>
    <lineage>
        <taxon>Bacteria</taxon>
        <taxon>Pseudomonadati</taxon>
        <taxon>Bacteroidota</taxon>
        <taxon>Flavobacteriia</taxon>
        <taxon>Flavobacteriales</taxon>
        <taxon>Flavobacteriaceae</taxon>
        <taxon>Zobellia</taxon>
    </lineage>
</organism>
<reference evidence="2 3" key="1">
    <citation type="journal article" date="2019" name="Mar. Drugs">
        <title>Comparative Genomics and CAZyme Genome Repertoires of Marine Zobellia amurskyensis KMM 3526(T) and Zobellia laminariae KMM 3676(T).</title>
        <authorList>
            <person name="Chernysheva N."/>
            <person name="Bystritskaya E."/>
            <person name="Stenkova A."/>
            <person name="Golovkin I."/>
            <person name="Nedashkovskaya O."/>
            <person name="Isaeva M."/>
        </authorList>
    </citation>
    <scope>NUCLEOTIDE SEQUENCE [LARGE SCALE GENOMIC DNA]</scope>
    <source>
        <strain evidence="2 3">KMM 3526</strain>
    </source>
</reference>
<evidence type="ECO:0000313" key="2">
    <source>
        <dbReference type="EMBL" id="MUH34812.1"/>
    </source>
</evidence>